<name>A0A1L9AW86_9BACT</name>
<accession>A0A1L9AW86</accession>
<dbReference type="OrthoDB" id="233093at2"/>
<gene>
    <name evidence="2" type="ORF">BON30_44475</name>
</gene>
<reference evidence="3" key="1">
    <citation type="submission" date="2016-11" db="EMBL/GenBank/DDBJ databases">
        <authorList>
            <person name="Shukria A."/>
            <person name="Stevens D.C."/>
        </authorList>
    </citation>
    <scope>NUCLEOTIDE SEQUENCE [LARGE SCALE GENOMIC DNA]</scope>
    <source>
        <strain evidence="3">Cbfe23</strain>
    </source>
</reference>
<dbReference type="AlphaFoldDB" id="A0A1L9AW86"/>
<dbReference type="RefSeq" id="WP_071904703.1">
    <property type="nucleotide sequence ID" value="NZ_MPIN01000021.1"/>
</dbReference>
<dbReference type="InterPro" id="IPR018683">
    <property type="entry name" value="DUF2169"/>
</dbReference>
<protein>
    <recommendedName>
        <fullName evidence="1">DUF2169 domain-containing protein</fullName>
    </recommendedName>
</protein>
<reference evidence="2 3" key="2">
    <citation type="submission" date="2016-12" db="EMBL/GenBank/DDBJ databases">
        <title>Draft Genome Sequence of Cystobacter ferrugineus Strain Cbfe23.</title>
        <authorList>
            <person name="Akbar S."/>
            <person name="Dowd S.E."/>
            <person name="Stevens D.C."/>
        </authorList>
    </citation>
    <scope>NUCLEOTIDE SEQUENCE [LARGE SCALE GENOMIC DNA]</scope>
    <source>
        <strain evidence="2 3">Cbfe23</strain>
    </source>
</reference>
<keyword evidence="3" id="KW-1185">Reference proteome</keyword>
<proteinExistence type="predicted"/>
<dbReference type="Proteomes" id="UP000182229">
    <property type="component" value="Unassembled WGS sequence"/>
</dbReference>
<dbReference type="Pfam" id="PF09937">
    <property type="entry name" value="DUF2169"/>
    <property type="match status" value="1"/>
</dbReference>
<evidence type="ECO:0000313" key="2">
    <source>
        <dbReference type="EMBL" id="OJH34183.1"/>
    </source>
</evidence>
<evidence type="ECO:0000313" key="3">
    <source>
        <dbReference type="Proteomes" id="UP000182229"/>
    </source>
</evidence>
<evidence type="ECO:0000259" key="1">
    <source>
        <dbReference type="Pfam" id="PF09937"/>
    </source>
</evidence>
<sequence>MGHPAIDNETPFVFDIMGLADEDGRPMLLLVVKATYSIGDMRLQLAEEQFPVNWSGESWGEPGESSYKYEPEGAFIKPTTDVALIGHAHALQRGTTETGVALQIGPLKKVVRVVGERTWFRSMGRVGMTKPLPFGTMPLVWERAFGGWDRTDSGKPAFEPRNPVGTGFRASTRHFEEGLKLPNLEDPAEPLRDFGQMVTPASFGFISPHWQPRAKYAGTYDEAWNKTRKPLLPKDFNRRFFNAAAPGLIAPGYLQGNEAVVVAGASPRGRLAFSLPGQAAPRVTVALTSSGDAKPEMRLDTVILDTDAEHVLLLWRGHVVLSDGMHDVRDLRVTAEGVSRPKTA</sequence>
<feature type="domain" description="DUF2169" evidence="1">
    <location>
        <begin position="23"/>
        <end position="316"/>
    </location>
</feature>
<dbReference type="EMBL" id="MPIN01000021">
    <property type="protein sequence ID" value="OJH34183.1"/>
    <property type="molecule type" value="Genomic_DNA"/>
</dbReference>
<organism evidence="2 3">
    <name type="scientific">Cystobacter ferrugineus</name>
    <dbReference type="NCBI Taxonomy" id="83449"/>
    <lineage>
        <taxon>Bacteria</taxon>
        <taxon>Pseudomonadati</taxon>
        <taxon>Myxococcota</taxon>
        <taxon>Myxococcia</taxon>
        <taxon>Myxococcales</taxon>
        <taxon>Cystobacterineae</taxon>
        <taxon>Archangiaceae</taxon>
        <taxon>Cystobacter</taxon>
    </lineage>
</organism>
<dbReference type="STRING" id="83449.BON30_44475"/>
<comment type="caution">
    <text evidence="2">The sequence shown here is derived from an EMBL/GenBank/DDBJ whole genome shotgun (WGS) entry which is preliminary data.</text>
</comment>